<dbReference type="InterPro" id="IPR004680">
    <property type="entry name" value="Cit_transptr-like_dom"/>
</dbReference>
<dbReference type="InterPro" id="IPR051679">
    <property type="entry name" value="DASS-Related_Transporters"/>
</dbReference>
<dbReference type="PANTHER" id="PTHR43652">
    <property type="entry name" value="BASIC AMINO ACID ANTIPORTER YFCC-RELATED"/>
    <property type="match status" value="1"/>
</dbReference>
<dbReference type="PROSITE" id="PS51202">
    <property type="entry name" value="RCK_C"/>
    <property type="match status" value="2"/>
</dbReference>
<keyword evidence="2" id="KW-0813">Transport</keyword>
<feature type="transmembrane region" description="Helical" evidence="7">
    <location>
        <begin position="148"/>
        <end position="169"/>
    </location>
</feature>
<feature type="transmembrane region" description="Helical" evidence="7">
    <location>
        <begin position="504"/>
        <end position="522"/>
    </location>
</feature>
<evidence type="ECO:0000259" key="8">
    <source>
        <dbReference type="PROSITE" id="PS51202"/>
    </source>
</evidence>
<dbReference type="EMBL" id="JAGMWN010000010">
    <property type="protein sequence ID" value="MBP5858702.1"/>
    <property type="molecule type" value="Genomic_DNA"/>
</dbReference>
<keyword evidence="10" id="KW-1185">Reference proteome</keyword>
<evidence type="ECO:0000313" key="9">
    <source>
        <dbReference type="EMBL" id="MBP5858702.1"/>
    </source>
</evidence>
<dbReference type="SUPFAM" id="SSF116726">
    <property type="entry name" value="TrkA C-terminal domain-like"/>
    <property type="match status" value="2"/>
</dbReference>
<reference evidence="9" key="1">
    <citation type="submission" date="2021-04" db="EMBL/GenBank/DDBJ databases">
        <authorList>
            <person name="Zhang D.-C."/>
        </authorList>
    </citation>
    <scope>NUCLEOTIDE SEQUENCE</scope>
    <source>
        <strain evidence="9">CGMCC 1.15697</strain>
    </source>
</reference>
<feature type="transmembrane region" description="Helical" evidence="7">
    <location>
        <begin position="439"/>
        <end position="456"/>
    </location>
</feature>
<comment type="subcellular location">
    <subcellularLocation>
        <location evidence="1">Membrane</location>
        <topology evidence="1">Multi-pass membrane protein</topology>
    </subcellularLocation>
</comment>
<dbReference type="Proteomes" id="UP000672602">
    <property type="component" value="Unassembled WGS sequence"/>
</dbReference>
<gene>
    <name evidence="9" type="ORF">KAJ83_16905</name>
</gene>
<dbReference type="InterPro" id="IPR036721">
    <property type="entry name" value="RCK_C_sf"/>
</dbReference>
<feature type="transmembrane region" description="Helical" evidence="7">
    <location>
        <begin position="103"/>
        <end position="127"/>
    </location>
</feature>
<dbReference type="GO" id="GO:0008324">
    <property type="term" value="F:monoatomic cation transmembrane transporter activity"/>
    <property type="evidence" value="ECO:0007669"/>
    <property type="project" value="InterPro"/>
</dbReference>
<evidence type="ECO:0000256" key="1">
    <source>
        <dbReference type="ARBA" id="ARBA00004141"/>
    </source>
</evidence>
<dbReference type="AlphaFoldDB" id="A0A8J7V445"/>
<proteinExistence type="predicted"/>
<name>A0A8J7V445_9PROT</name>
<feature type="transmembrane region" description="Helical" evidence="7">
    <location>
        <begin position="181"/>
        <end position="203"/>
    </location>
</feature>
<feature type="transmembrane region" description="Helical" evidence="7">
    <location>
        <begin position="26"/>
        <end position="42"/>
    </location>
</feature>
<evidence type="ECO:0000256" key="4">
    <source>
        <dbReference type="ARBA" id="ARBA00022737"/>
    </source>
</evidence>
<sequence length="608" mass="63707">MILVFALIGVTLILYATERLPLEVTSLGVVCALMVLFQALPVRDEDGANLMTPGALLGGFANPALLTVLALLILGEGLNRTGSLDRVSAAVHGLSRGSPALSALVALLLVAGTSAVLNNIPVVVIFIPIMQALAVRNDMAPSRYMMPLSFAAILGGMTTLIGSSTNLLVSSALIDMGERGFGFFSFTIPGLVVAGAGLVYVIFALPRLLPERHTTGTELRAAARQFKAQIEVAADSPFAGMRPVSGFFPKLPGITVLSVQRGAETYFPPYDEDLSLADGDVMVIAATRDKLTDLFKSAPDTLRPTLAADGPLPEGGQDGPMMQDMQALAEVMVPPNSRLVGLTLDRAGFRYRHACAVLGVERRSRMLRRRPTDVPLEAGDILLIQGRRPDIEALRGSQEVVLLEWSAEDLPQTHHATRAVLIFLGVVGAAASGLVPTEVAALTGATAMILSGALNLDEAIRAIDRKIILLIAAALALGSAMQATGGADFLALGLLAALGDAPPAVVLSAFFMLVAVLANILSTKATAVLFTPIAAAVAHHIGVGVEAFAVAVVFAANCSFASPVGYQTNLLVMAPGGYRFLDFVKAGAPLMVICWLAFSLFAPLWFDL</sequence>
<accession>A0A8J7V445</accession>
<evidence type="ECO:0000256" key="7">
    <source>
        <dbReference type="SAM" id="Phobius"/>
    </source>
</evidence>
<feature type="transmembrane region" description="Helical" evidence="7">
    <location>
        <begin position="586"/>
        <end position="606"/>
    </location>
</feature>
<dbReference type="InterPro" id="IPR006037">
    <property type="entry name" value="RCK_C"/>
</dbReference>
<evidence type="ECO:0000256" key="5">
    <source>
        <dbReference type="ARBA" id="ARBA00022989"/>
    </source>
</evidence>
<evidence type="ECO:0000256" key="6">
    <source>
        <dbReference type="ARBA" id="ARBA00023136"/>
    </source>
</evidence>
<dbReference type="GO" id="GO:0006813">
    <property type="term" value="P:potassium ion transport"/>
    <property type="evidence" value="ECO:0007669"/>
    <property type="project" value="InterPro"/>
</dbReference>
<keyword evidence="6 7" id="KW-0472">Membrane</keyword>
<dbReference type="GO" id="GO:0005886">
    <property type="term" value="C:plasma membrane"/>
    <property type="evidence" value="ECO:0007669"/>
    <property type="project" value="TreeGrafter"/>
</dbReference>
<dbReference type="PANTHER" id="PTHR43652:SF2">
    <property type="entry name" value="BASIC AMINO ACID ANTIPORTER YFCC-RELATED"/>
    <property type="match status" value="1"/>
</dbReference>
<keyword evidence="5 7" id="KW-1133">Transmembrane helix</keyword>
<feature type="transmembrane region" description="Helical" evidence="7">
    <location>
        <begin position="543"/>
        <end position="566"/>
    </location>
</feature>
<protein>
    <submittedName>
        <fullName evidence="9">SLC13 family permease</fullName>
    </submittedName>
</protein>
<feature type="transmembrane region" description="Helical" evidence="7">
    <location>
        <begin position="468"/>
        <end position="498"/>
    </location>
</feature>
<organism evidence="9 10">
    <name type="scientific">Marivibrio halodurans</name>
    <dbReference type="NCBI Taxonomy" id="2039722"/>
    <lineage>
        <taxon>Bacteria</taxon>
        <taxon>Pseudomonadati</taxon>
        <taxon>Pseudomonadota</taxon>
        <taxon>Alphaproteobacteria</taxon>
        <taxon>Rhodospirillales</taxon>
        <taxon>Rhodospirillaceae</taxon>
        <taxon>Marivibrio</taxon>
    </lineage>
</organism>
<evidence type="ECO:0000256" key="3">
    <source>
        <dbReference type="ARBA" id="ARBA00022692"/>
    </source>
</evidence>
<dbReference type="Gene3D" id="3.30.70.1450">
    <property type="entry name" value="Regulator of K+ conductance, C-terminal domain"/>
    <property type="match status" value="2"/>
</dbReference>
<comment type="caution">
    <text evidence="9">The sequence shown here is derived from an EMBL/GenBank/DDBJ whole genome shotgun (WGS) entry which is preliminary data.</text>
</comment>
<keyword evidence="3 7" id="KW-0812">Transmembrane</keyword>
<dbReference type="Pfam" id="PF03600">
    <property type="entry name" value="CitMHS"/>
    <property type="match status" value="1"/>
</dbReference>
<keyword evidence="4" id="KW-0677">Repeat</keyword>
<feature type="transmembrane region" description="Helical" evidence="7">
    <location>
        <begin position="54"/>
        <end position="74"/>
    </location>
</feature>
<feature type="domain" description="RCK C-terminal" evidence="8">
    <location>
        <begin position="215"/>
        <end position="300"/>
    </location>
</feature>
<dbReference type="Pfam" id="PF02080">
    <property type="entry name" value="TrkA_C"/>
    <property type="match status" value="2"/>
</dbReference>
<feature type="domain" description="RCK C-terminal" evidence="8">
    <location>
        <begin position="316"/>
        <end position="400"/>
    </location>
</feature>
<evidence type="ECO:0000313" key="10">
    <source>
        <dbReference type="Proteomes" id="UP000672602"/>
    </source>
</evidence>
<evidence type="ECO:0000256" key="2">
    <source>
        <dbReference type="ARBA" id="ARBA00022448"/>
    </source>
</evidence>